<dbReference type="AlphaFoldDB" id="A6U8R8"/>
<reference evidence="1 2" key="2">
    <citation type="journal article" date="2010" name="Stand. Genomic Sci.">
        <title>Complete genome sequence of the Medicago microsymbiont Ensifer (Sinorhizobium) medicae strain WSM419.</title>
        <authorList>
            <person name="Reeve W."/>
            <person name="Chain P."/>
            <person name="O'Hara G."/>
            <person name="Ardley J."/>
            <person name="Nandesena K."/>
            <person name="Brau L."/>
            <person name="Tiwari R."/>
            <person name="Malfatti S."/>
            <person name="Kiss H."/>
            <person name="Lapidus A."/>
            <person name="Copeland A."/>
            <person name="Nolan M."/>
            <person name="Land M."/>
            <person name="Hauser L."/>
            <person name="Chang Y.J."/>
            <person name="Ivanova N."/>
            <person name="Mavromatis K."/>
            <person name="Markowitz V."/>
            <person name="Kyrpides N."/>
            <person name="Gollagher M."/>
            <person name="Yates R."/>
            <person name="Dilworth M."/>
            <person name="Howieson J."/>
        </authorList>
    </citation>
    <scope>NUCLEOTIDE SEQUENCE [LARGE SCALE GENOMIC DNA]</scope>
    <source>
        <strain evidence="1 2">WSM419</strain>
    </source>
</reference>
<dbReference type="STRING" id="366394.Smed_1198"/>
<protein>
    <submittedName>
        <fullName evidence="1">Uncharacterized protein</fullName>
    </submittedName>
</protein>
<dbReference type="PATRIC" id="fig|366394.8.peg.4331"/>
<dbReference type="Proteomes" id="UP000001108">
    <property type="component" value="Chromosome"/>
</dbReference>
<gene>
    <name evidence="1" type="ordered locus">Smed_1198</name>
</gene>
<dbReference type="eggNOG" id="ENOG5032SGS">
    <property type="taxonomic scope" value="Bacteria"/>
</dbReference>
<organism evidence="1 2">
    <name type="scientific">Sinorhizobium medicae (strain WSM419)</name>
    <name type="common">Ensifer medicae</name>
    <dbReference type="NCBI Taxonomy" id="366394"/>
    <lineage>
        <taxon>Bacteria</taxon>
        <taxon>Pseudomonadati</taxon>
        <taxon>Pseudomonadota</taxon>
        <taxon>Alphaproteobacteria</taxon>
        <taxon>Hyphomicrobiales</taxon>
        <taxon>Rhizobiaceae</taxon>
        <taxon>Sinorhizobium/Ensifer group</taxon>
        <taxon>Sinorhizobium</taxon>
    </lineage>
</organism>
<dbReference type="EMBL" id="CP000738">
    <property type="protein sequence ID" value="ABR60048.1"/>
    <property type="molecule type" value="Genomic_DNA"/>
</dbReference>
<proteinExistence type="predicted"/>
<dbReference type="RefSeq" id="WP_011975366.1">
    <property type="nucleotide sequence ID" value="NC_009636.1"/>
</dbReference>
<sequence length="390" mass="44117">MALFEDKERTRRSPRRAGESCYDFYDSSGRNPYVVYRDLVNGWIGEFPAAEQLDLISRMNNRNDAQYEQALAEIVTYIALRRLGHEVEIHPACPHPTNRPDFLVKDQTGATLAYLEVTSFGQDVRIVARDNREAAIYNGLETVELPPGWLLGYEVRQHGQTAPSVNKLKSDVAQWARNECGDDPRVAPRRIFTAQDWEFELTLLGGFDKNKSYERKIGAAMQGLRSVSPHLDLRVSLENKARKYGIQDTPYLIMVADCKGSIPIGDHVEDALIDGLFGSPSVRFRRLADGSMETYDDRTADGFWGRYGDPRNTNVSAVALLPEPNLWKLRDDRWRPIIAYNPFARNQLSRDVMPFPGFGPLHGSEEYGRIEGSLLADLVGLPAEWPPEDD</sequence>
<accession>A6U8R8</accession>
<dbReference type="HOGENOM" id="CLU_059368_0_0_5"/>
<reference evidence="2" key="1">
    <citation type="submission" date="2007-06" db="EMBL/GenBank/DDBJ databases">
        <title>Complete sequence of Sinorhizobium medicae WSM419 chromosome.</title>
        <authorList>
            <consortium name="US DOE Joint Genome Institute"/>
            <person name="Copeland A."/>
            <person name="Lucas S."/>
            <person name="Lapidus A."/>
            <person name="Barry K."/>
            <person name="Glavina del Rio T."/>
            <person name="Dalin E."/>
            <person name="Tice H."/>
            <person name="Pitluck S."/>
            <person name="Chain P."/>
            <person name="Malfatti S."/>
            <person name="Shin M."/>
            <person name="Vergez L."/>
            <person name="Schmutz J."/>
            <person name="Larimer F."/>
            <person name="Land M."/>
            <person name="Hauser L."/>
            <person name="Kyrpides N."/>
            <person name="Mikhailova N."/>
            <person name="Reeve W.G."/>
            <person name="Richardson P."/>
        </authorList>
    </citation>
    <scope>NUCLEOTIDE SEQUENCE [LARGE SCALE GENOMIC DNA]</scope>
    <source>
        <strain evidence="2">WSM419</strain>
    </source>
</reference>
<dbReference type="OrthoDB" id="8421028at2"/>
<evidence type="ECO:0000313" key="1">
    <source>
        <dbReference type="EMBL" id="ABR60048.1"/>
    </source>
</evidence>
<evidence type="ECO:0000313" key="2">
    <source>
        <dbReference type="Proteomes" id="UP000001108"/>
    </source>
</evidence>
<dbReference type="KEGG" id="smd:Smed_1198"/>
<name>A6U8R8_SINMW</name>